<dbReference type="GO" id="GO:0030424">
    <property type="term" value="C:axon"/>
    <property type="evidence" value="ECO:0007669"/>
    <property type="project" value="TreeGrafter"/>
</dbReference>
<feature type="transmembrane region" description="Helical" evidence="8">
    <location>
        <begin position="378"/>
        <end position="397"/>
    </location>
</feature>
<evidence type="ECO:0000256" key="4">
    <source>
        <dbReference type="ARBA" id="ARBA00022989"/>
    </source>
</evidence>
<dbReference type="VEuPathDB" id="VectorBase:AEPI015141"/>
<evidence type="ECO:0000256" key="2">
    <source>
        <dbReference type="ARBA" id="ARBA00022475"/>
    </source>
</evidence>
<evidence type="ECO:0000256" key="5">
    <source>
        <dbReference type="ARBA" id="ARBA00023136"/>
    </source>
</evidence>
<feature type="transmembrane region" description="Helical" evidence="8">
    <location>
        <begin position="94"/>
        <end position="113"/>
    </location>
</feature>
<dbReference type="PANTHER" id="PTHR21143:SF134">
    <property type="entry name" value="GUSTATORY RECEPTOR"/>
    <property type="match status" value="1"/>
</dbReference>
<comment type="subcellular location">
    <subcellularLocation>
        <location evidence="1 8">Cell membrane</location>
        <topology evidence="1 8">Multi-pass membrane protein</topology>
    </subcellularLocation>
</comment>
<dbReference type="GO" id="GO:0005886">
    <property type="term" value="C:plasma membrane"/>
    <property type="evidence" value="ECO:0007669"/>
    <property type="project" value="UniProtKB-SubCell"/>
</dbReference>
<protein>
    <recommendedName>
        <fullName evidence="8">Gustatory receptor</fullName>
    </recommendedName>
</protein>
<dbReference type="Proteomes" id="UP000075885">
    <property type="component" value="Unassembled WGS sequence"/>
</dbReference>
<keyword evidence="5 8" id="KW-0472">Membrane</keyword>
<organism evidence="9 10">
    <name type="scientific">Anopheles epiroticus</name>
    <dbReference type="NCBI Taxonomy" id="199890"/>
    <lineage>
        <taxon>Eukaryota</taxon>
        <taxon>Metazoa</taxon>
        <taxon>Ecdysozoa</taxon>
        <taxon>Arthropoda</taxon>
        <taxon>Hexapoda</taxon>
        <taxon>Insecta</taxon>
        <taxon>Pterygota</taxon>
        <taxon>Neoptera</taxon>
        <taxon>Endopterygota</taxon>
        <taxon>Diptera</taxon>
        <taxon>Nematocera</taxon>
        <taxon>Culicoidea</taxon>
        <taxon>Culicidae</taxon>
        <taxon>Anophelinae</taxon>
        <taxon>Anopheles</taxon>
    </lineage>
</organism>
<name>A0A182PZ76_9DIPT</name>
<dbReference type="EnsemblMetazoa" id="AEPI015141-RA">
    <property type="protein sequence ID" value="AEPI015141-PA"/>
    <property type="gene ID" value="AEPI015141"/>
</dbReference>
<dbReference type="GO" id="GO:0050909">
    <property type="term" value="P:sensory perception of taste"/>
    <property type="evidence" value="ECO:0007669"/>
    <property type="project" value="InterPro"/>
</dbReference>
<sequence>MCLIKTDKDFYQYLLKKQFLWMVNIAQCLGFLPYPFTFQLQNGARQCFFKKMLKILNRTVGLLLISTVLICIVSLYIYYPHYMFEEDYPPVLNIAYHLENWLKVLTVLVTVLYPQFSEAYYRKTVESLVQIMMHYDHAWRIENVLVSAATVSKRLLVVFLIDDLTIATGLYFIVEHTPWILINLCYIPPFIAIVNSVLHYYVLFATISGIISCLNDTLCGISVDEKNGQRSYGELETRRSHVNMMAIDKLLNLHKALILLTWKTNAHYGMVLLIIMLYSFIQIGVILAELYLESSDLPLVFIWICTAHATIYFMIFLIIACANYAVQKENERTLLLLHDFNCVWNRELNAAIEYYITQISNLQDVHQACGMINLDMHLIPNVLAAITSILFILMQFADARLLYANLSQEQTTTEDILE</sequence>
<feature type="transmembrane region" description="Helical" evidence="8">
    <location>
        <begin position="155"/>
        <end position="174"/>
    </location>
</feature>
<accession>A0A182PZ76</accession>
<evidence type="ECO:0000256" key="1">
    <source>
        <dbReference type="ARBA" id="ARBA00004651"/>
    </source>
</evidence>
<evidence type="ECO:0000256" key="8">
    <source>
        <dbReference type="RuleBase" id="RU363108"/>
    </source>
</evidence>
<dbReference type="Pfam" id="PF08395">
    <property type="entry name" value="7tm_7"/>
    <property type="match status" value="1"/>
</dbReference>
<feature type="transmembrane region" description="Helical" evidence="8">
    <location>
        <begin position="180"/>
        <end position="202"/>
    </location>
</feature>
<feature type="transmembrane region" description="Helical" evidence="8">
    <location>
        <begin position="19"/>
        <end position="38"/>
    </location>
</feature>
<reference evidence="9" key="2">
    <citation type="submission" date="2020-05" db="UniProtKB">
        <authorList>
            <consortium name="EnsemblMetazoa"/>
        </authorList>
    </citation>
    <scope>IDENTIFICATION</scope>
    <source>
        <strain evidence="9">Epiroticus2</strain>
    </source>
</reference>
<feature type="transmembrane region" description="Helical" evidence="8">
    <location>
        <begin position="59"/>
        <end position="79"/>
    </location>
</feature>
<dbReference type="GO" id="GO:0007635">
    <property type="term" value="P:chemosensory behavior"/>
    <property type="evidence" value="ECO:0007669"/>
    <property type="project" value="TreeGrafter"/>
</dbReference>
<comment type="similarity">
    <text evidence="8">Belongs to the insect chemoreceptor superfamily. Gustatory receptor (GR) family.</text>
</comment>
<proteinExistence type="inferred from homology"/>
<keyword evidence="10" id="KW-1185">Reference proteome</keyword>
<dbReference type="GO" id="GO:0008049">
    <property type="term" value="P:male courtship behavior"/>
    <property type="evidence" value="ECO:0007669"/>
    <property type="project" value="TreeGrafter"/>
</dbReference>
<evidence type="ECO:0000313" key="9">
    <source>
        <dbReference type="EnsemblMetazoa" id="AEPI015141-PA"/>
    </source>
</evidence>
<dbReference type="GO" id="GO:0043025">
    <property type="term" value="C:neuronal cell body"/>
    <property type="evidence" value="ECO:0007669"/>
    <property type="project" value="TreeGrafter"/>
</dbReference>
<comment type="caution">
    <text evidence="8">Lacks conserved residue(s) required for the propagation of feature annotation.</text>
</comment>
<evidence type="ECO:0000256" key="3">
    <source>
        <dbReference type="ARBA" id="ARBA00022692"/>
    </source>
</evidence>
<dbReference type="PANTHER" id="PTHR21143">
    <property type="entry name" value="INVERTEBRATE GUSTATORY RECEPTOR"/>
    <property type="match status" value="1"/>
</dbReference>
<evidence type="ECO:0000313" key="10">
    <source>
        <dbReference type="Proteomes" id="UP000075885"/>
    </source>
</evidence>
<keyword evidence="3 8" id="KW-0812">Transmembrane</keyword>
<keyword evidence="7 8" id="KW-0807">Transducer</keyword>
<evidence type="ECO:0000256" key="6">
    <source>
        <dbReference type="ARBA" id="ARBA00023170"/>
    </source>
</evidence>
<keyword evidence="6 8" id="KW-0675">Receptor</keyword>
<dbReference type="AlphaFoldDB" id="A0A182PZ76"/>
<dbReference type="GO" id="GO:0030425">
    <property type="term" value="C:dendrite"/>
    <property type="evidence" value="ECO:0007669"/>
    <property type="project" value="TreeGrafter"/>
</dbReference>
<reference evidence="10" key="1">
    <citation type="submission" date="2013-03" db="EMBL/GenBank/DDBJ databases">
        <title>The Genome Sequence of Anopheles epiroticus epiroticus2.</title>
        <authorList>
            <consortium name="The Broad Institute Genomics Platform"/>
            <person name="Neafsey D.E."/>
            <person name="Howell P."/>
            <person name="Walker B."/>
            <person name="Young S.K."/>
            <person name="Zeng Q."/>
            <person name="Gargeya S."/>
            <person name="Fitzgerald M."/>
            <person name="Haas B."/>
            <person name="Abouelleil A."/>
            <person name="Allen A.W."/>
            <person name="Alvarado L."/>
            <person name="Arachchi H.M."/>
            <person name="Berlin A.M."/>
            <person name="Chapman S.B."/>
            <person name="Gainer-Dewar J."/>
            <person name="Goldberg J."/>
            <person name="Griggs A."/>
            <person name="Gujja S."/>
            <person name="Hansen M."/>
            <person name="Howarth C."/>
            <person name="Imamovic A."/>
            <person name="Ireland A."/>
            <person name="Larimer J."/>
            <person name="McCowan C."/>
            <person name="Murphy C."/>
            <person name="Pearson M."/>
            <person name="Poon T.W."/>
            <person name="Priest M."/>
            <person name="Roberts A."/>
            <person name="Saif S."/>
            <person name="Shea T."/>
            <person name="Sisk P."/>
            <person name="Sykes S."/>
            <person name="Wortman J."/>
            <person name="Nusbaum C."/>
            <person name="Birren B."/>
        </authorList>
    </citation>
    <scope>NUCLEOTIDE SEQUENCE [LARGE SCALE GENOMIC DNA]</scope>
    <source>
        <strain evidence="10">Epiroticus2</strain>
    </source>
</reference>
<dbReference type="GO" id="GO:0007165">
    <property type="term" value="P:signal transduction"/>
    <property type="evidence" value="ECO:0007669"/>
    <property type="project" value="UniProtKB-KW"/>
</dbReference>
<keyword evidence="2 8" id="KW-1003">Cell membrane</keyword>
<feature type="transmembrane region" description="Helical" evidence="8">
    <location>
        <begin position="300"/>
        <end position="326"/>
    </location>
</feature>
<keyword evidence="4 8" id="KW-1133">Transmembrane helix</keyword>
<evidence type="ECO:0000256" key="7">
    <source>
        <dbReference type="ARBA" id="ARBA00023224"/>
    </source>
</evidence>
<dbReference type="STRING" id="199890.A0A182PZ76"/>
<dbReference type="InterPro" id="IPR013604">
    <property type="entry name" value="7TM_chemorcpt"/>
</dbReference>
<comment type="function">
    <text evidence="8">Gustatory receptor which mediates acceptance or avoidance behavior, depending on its substrates.</text>
</comment>
<feature type="transmembrane region" description="Helical" evidence="8">
    <location>
        <begin position="268"/>
        <end position="288"/>
    </location>
</feature>